<feature type="binding site" evidence="3">
    <location>
        <position position="195"/>
    </location>
    <ligand>
        <name>Zn(2+)</name>
        <dbReference type="ChEBI" id="CHEBI:29105"/>
        <label>1</label>
    </ligand>
</feature>
<dbReference type="SUPFAM" id="SSF55031">
    <property type="entry name" value="Bacterial exopeptidase dimerisation domain"/>
    <property type="match status" value="1"/>
</dbReference>
<comment type="similarity">
    <text evidence="1">Belongs to the peptidase M20 family.</text>
</comment>
<dbReference type="SUPFAM" id="SSF53187">
    <property type="entry name" value="Zn-dependent exopeptidases"/>
    <property type="match status" value="1"/>
</dbReference>
<dbReference type="STRING" id="1579316.RC74_12495"/>
<keyword evidence="3" id="KW-0862">Zinc</keyword>
<keyword evidence="2 4" id="KW-0378">Hydrolase</keyword>
<accession>A0A126V2P6</accession>
<dbReference type="PIRSF" id="PIRSF001235">
    <property type="entry name" value="Amidase_carbamoylase"/>
    <property type="match status" value="1"/>
</dbReference>
<dbReference type="Gene3D" id="3.30.70.360">
    <property type="match status" value="1"/>
</dbReference>
<dbReference type="Pfam" id="PF01546">
    <property type="entry name" value="Peptidase_M20"/>
    <property type="match status" value="1"/>
</dbReference>
<evidence type="ECO:0000256" key="1">
    <source>
        <dbReference type="ARBA" id="ARBA00006153"/>
    </source>
</evidence>
<evidence type="ECO:0000256" key="2">
    <source>
        <dbReference type="ARBA" id="ARBA00022801"/>
    </source>
</evidence>
<evidence type="ECO:0000256" key="3">
    <source>
        <dbReference type="PIRSR" id="PIRSR001235-1"/>
    </source>
</evidence>
<feature type="binding site" evidence="3">
    <location>
        <position position="96"/>
    </location>
    <ligand>
        <name>Zn(2+)</name>
        <dbReference type="ChEBI" id="CHEBI:29105"/>
        <label>1</label>
    </ligand>
</feature>
<dbReference type="AlphaFoldDB" id="A0A126V2P6"/>
<comment type="cofactor">
    <cofactor evidence="3">
        <name>Zn(2+)</name>
        <dbReference type="ChEBI" id="CHEBI:29105"/>
    </cofactor>
    <text evidence="3">Binds 2 Zn(2+) ions per subunit.</text>
</comment>
<dbReference type="RefSeq" id="WP_062628262.1">
    <property type="nucleotide sequence ID" value="NZ_CP014327.1"/>
</dbReference>
<feature type="binding site" evidence="3">
    <location>
        <position position="131"/>
    </location>
    <ligand>
        <name>Zn(2+)</name>
        <dbReference type="ChEBI" id="CHEBI:29105"/>
        <label>2</label>
    </ligand>
</feature>
<dbReference type="PANTHER" id="PTHR32494">
    <property type="entry name" value="ALLANTOATE DEIMINASE-RELATED"/>
    <property type="match status" value="1"/>
</dbReference>
<name>A0A126V2P6_9RHOB</name>
<organism evidence="4 5">
    <name type="scientific">Falsihalocynthiibacter arcticus</name>
    <dbReference type="NCBI Taxonomy" id="1579316"/>
    <lineage>
        <taxon>Bacteria</taxon>
        <taxon>Pseudomonadati</taxon>
        <taxon>Pseudomonadota</taxon>
        <taxon>Alphaproteobacteria</taxon>
        <taxon>Rhodobacterales</taxon>
        <taxon>Roseobacteraceae</taxon>
        <taxon>Falsihalocynthiibacter</taxon>
    </lineage>
</organism>
<evidence type="ECO:0000313" key="4">
    <source>
        <dbReference type="EMBL" id="AML51979.1"/>
    </source>
</evidence>
<feature type="binding site" evidence="3">
    <location>
        <position position="96"/>
    </location>
    <ligand>
        <name>Zn(2+)</name>
        <dbReference type="ChEBI" id="CHEBI:29105"/>
        <label>2</label>
    </ligand>
</feature>
<dbReference type="InterPro" id="IPR036264">
    <property type="entry name" value="Bact_exopeptidase_dim_dom"/>
</dbReference>
<dbReference type="EMBL" id="CP014327">
    <property type="protein sequence ID" value="AML51979.1"/>
    <property type="molecule type" value="Genomic_DNA"/>
</dbReference>
<keyword evidence="3" id="KW-0479">Metal-binding</keyword>
<feature type="binding site" evidence="3">
    <location>
        <position position="85"/>
    </location>
    <ligand>
        <name>Zn(2+)</name>
        <dbReference type="ChEBI" id="CHEBI:29105"/>
        <label>1</label>
    </ligand>
</feature>
<dbReference type="NCBIfam" id="TIGR01879">
    <property type="entry name" value="hydantase"/>
    <property type="match status" value="1"/>
</dbReference>
<protein>
    <submittedName>
        <fullName evidence="4">Zn-dependent hydrolase</fullName>
    </submittedName>
</protein>
<feature type="binding site" evidence="3">
    <location>
        <position position="387"/>
    </location>
    <ligand>
        <name>Zn(2+)</name>
        <dbReference type="ChEBI" id="CHEBI:29105"/>
        <label>2</label>
    </ligand>
</feature>
<evidence type="ECO:0000313" key="5">
    <source>
        <dbReference type="Proteomes" id="UP000070371"/>
    </source>
</evidence>
<dbReference type="KEGG" id="hat:RC74_12495"/>
<dbReference type="GO" id="GO:0016813">
    <property type="term" value="F:hydrolase activity, acting on carbon-nitrogen (but not peptide) bonds, in linear amidines"/>
    <property type="evidence" value="ECO:0007669"/>
    <property type="project" value="InterPro"/>
</dbReference>
<dbReference type="OrthoDB" id="9808195at2"/>
<dbReference type="Proteomes" id="UP000070371">
    <property type="component" value="Chromosome"/>
</dbReference>
<reference evidence="4 5" key="1">
    <citation type="submission" date="2016-02" db="EMBL/GenBank/DDBJ databases">
        <title>Complete genome sequence of Halocynthiibacter arcticus PAMC 20958t from arctic marine sediment.</title>
        <authorList>
            <person name="Lee Y.M."/>
            <person name="Baek K."/>
            <person name="Lee H.K."/>
            <person name="Shin S.C."/>
        </authorList>
    </citation>
    <scope>NUCLEOTIDE SEQUENCE [LARGE SCALE GENOMIC DNA]</scope>
    <source>
        <strain evidence="4">PAMC 20958</strain>
    </source>
</reference>
<dbReference type="InterPro" id="IPR002933">
    <property type="entry name" value="Peptidase_M20"/>
</dbReference>
<dbReference type="GO" id="GO:0046872">
    <property type="term" value="F:metal ion binding"/>
    <property type="evidence" value="ECO:0007669"/>
    <property type="project" value="UniProtKB-KW"/>
</dbReference>
<gene>
    <name evidence="4" type="ORF">RC74_12495</name>
</gene>
<proteinExistence type="inferred from homology"/>
<sequence length="414" mass="43826">MKAVKIPHIDTKKVEEMILALGAIGAHSGTGVWRTVYSNEWVAAQNLVADWSRAEGLDVRFDAVGNLWGRVDGVDGGKIIVSGSHIDSQCPGGRYDGALGVVAALVAIAALKAEFGSPRKPLEFVSFCEEEGSRFPTAGFWGSRAIVGRVTPQDCDTVLEATGDSIGSTMAAIGFNPARIAEAARNDIEAFVELHIEQGPILEDANLPVAIVDAITHIRQTKVTLTGQSNHAGAFPMDIRCDPMAGFAEVVTSVIDHAHTLGRPAVTTIGQCIPGPNSAAIIPRSVTFTIDARHPNPEAAALLYQTHDRMLSEIATRRGLTLETQILIDHPACPSDPDLLSALGRAADSAGVATMHMASGAGHDAQQMAKICPIAMIFVRSKDGRSHTPEEFSTIEDIVAGIKVLAGALYELAY</sequence>
<dbReference type="CDD" id="cd03884">
    <property type="entry name" value="M20_bAS"/>
    <property type="match status" value="1"/>
</dbReference>
<dbReference type="InterPro" id="IPR010158">
    <property type="entry name" value="Amidase_Cbmase"/>
</dbReference>
<keyword evidence="5" id="KW-1185">Reference proteome</keyword>
<dbReference type="Gene3D" id="3.40.630.10">
    <property type="entry name" value="Zn peptidases"/>
    <property type="match status" value="1"/>
</dbReference>
<dbReference type="PANTHER" id="PTHR32494:SF5">
    <property type="entry name" value="ALLANTOATE AMIDOHYDROLASE"/>
    <property type="match status" value="1"/>
</dbReference>